<feature type="region of interest" description="Disordered" evidence="2">
    <location>
        <begin position="376"/>
        <end position="404"/>
    </location>
</feature>
<organism evidence="3">
    <name type="scientific">Hexamita inflata</name>
    <dbReference type="NCBI Taxonomy" id="28002"/>
    <lineage>
        <taxon>Eukaryota</taxon>
        <taxon>Metamonada</taxon>
        <taxon>Diplomonadida</taxon>
        <taxon>Hexamitidae</taxon>
        <taxon>Hexamitinae</taxon>
        <taxon>Hexamita</taxon>
    </lineage>
</organism>
<accession>A0AA86UDT1</accession>
<dbReference type="Proteomes" id="UP001642409">
    <property type="component" value="Unassembled WGS sequence"/>
</dbReference>
<feature type="compositionally biased region" description="Low complexity" evidence="2">
    <location>
        <begin position="304"/>
        <end position="315"/>
    </location>
</feature>
<name>A0AA86UDT1_9EUKA</name>
<keyword evidence="5" id="KW-1185">Reference proteome</keyword>
<evidence type="ECO:0000256" key="2">
    <source>
        <dbReference type="SAM" id="MobiDB-lite"/>
    </source>
</evidence>
<feature type="compositionally biased region" description="Polar residues" evidence="2">
    <location>
        <begin position="316"/>
        <end position="326"/>
    </location>
</feature>
<feature type="compositionally biased region" description="Polar residues" evidence="2">
    <location>
        <begin position="167"/>
        <end position="177"/>
    </location>
</feature>
<protein>
    <submittedName>
        <fullName evidence="3">Uncharacterized protein</fullName>
    </submittedName>
</protein>
<dbReference type="EMBL" id="CAXDID020000055">
    <property type="protein sequence ID" value="CAL6007236.1"/>
    <property type="molecule type" value="Genomic_DNA"/>
</dbReference>
<gene>
    <name evidence="4" type="ORF">HINF_LOCUS20541</name>
    <name evidence="3" type="ORF">HINF_LOCUS39359</name>
</gene>
<evidence type="ECO:0000313" key="4">
    <source>
        <dbReference type="EMBL" id="CAL6007236.1"/>
    </source>
</evidence>
<sequence length="1976" mass="234264">MTEQYKQYASHHAEADLLIIKEVLDNVHQHVPTGTQPTLSDILTTFEFLQNSKFFLPLFQNSLIYAALLKMSQISRFTVPKVMSFVEVSTVGQTKKLTWYVRLELVYQFLYYNYLWKGFYEQKLLKISFQYFQIAYRSALEIKLLNSSQIRQQSQFLNQKPYNINDIPNNYHQNNEIQDNHDSNEIVNDEPGIIDDLDYMLQQLQNISVKTTDKQESLAKDTQQPKPPSAQNQKKNTSGINSQISKSKNKYYQASDTESSDSQNLSDSLDDLNVKQLKQSSMLKGSSKLADSQEYKKNINPNLNSKSSENSSKSEFPQSLTKTQENIGLPPIANNQHPQQINTKLNKPNLSNSENQLQKKSDDLTLSGQKLMEQAQAKNASMLDSNLPPPSGVQNIDSVFGKQTNLPDPSTIISQHPQNTIVDQELLQAIHLIDNSIKLQPEEQKQNSDNQTNVSDDKVAALLNPEGAVNKSTLDDREKQFDHYLHIRQFNEKLVQLKTDFDIKIQQEIFMTWIRATKSILQFKSALLNKRAIKQCNNFLKLIVFKVKQIRQAKSIGLQLIHRKRKQLCLRVFDGFEEIIEQRKQSQSKIVKLQVPHEYIVNVIQLREQIEECEENLKVELKNNELLKNKLVELETRMQQQQQTYKFNPIPKLQLLEYEKITSQFSSSETRLGQLQDQLQQLRLQQLRLTSLSNEEAQRYKTYKLIISKFPSTQSMPEQLVSPQLHNVFQRLLDYVQDGITQVKNRRHLQIKIEEPNVDSRIIQKEQVDLDPQQLKLISFKLVQTFMHEMLAKGHEMIPASQNSLRRPIDYLNLLICAHKMENYQKMLFISILKFEKDLTNYKLDQFVTKRYFKYLRNSAHKRAELRKYQENVELFYDDQIIRRAFRSWLNEALAKQYISQFVQKVQFNATKKIFKSLKEALKIKRLENKQFLKEIQQYNENMSCHMCMHKLLQKRKLLIEQQSNSIEIKNRFLKLRTVYQISKQLKLKQIQQRIQLINLKDIAIPLFDKCQKIHNKNIGVELSARKLNRKYTRIAFNAWLTKARIHFNYFVQKNKNNNMILATKTLIHMKHQYRNITIQSENYQHRLQNKVKIEVMNMIKRRSKNMYALENRLQFTKFQQERMVFVLWREMSKNRQMNREQKLYLHQFTNKSKQLKLIFDAMKNYYIFLRINKKIVFKAKFKAFKHWRQIKADKVKFQKYKNVLPQLENKAFYLVEQKQFKNESLNMAVKSKQLVLKYLISNRLKQLTPMCNEGVSLFDKQRFGLQFCLYALVLNKIKMQKIQKVCILADTQINNIRVRQAFSQLIDVHSCRKKVVWRLFNKNKGILQRVFAFWSMKSRDLTQYGVALDRTRSQVQKWRLLSAMKQQASLSIEVTDIIARKQRMRILRSTFYPMAEYMNHLFEANEQIEPNALMRLQQSTFALLQLKFNSRQKLFALIGAFSRVSDLYLKQQIFGPWLKSTRILRIFKAKNNSLKQISFEVLKNKFVQLHENWSHVNAQTEEKTLKTLLTKFEQINGVKTIIEKREEVKEAKMLKNSFKTLKKNYKVEKIGHKIEKIVAKRITGKALQKMMQVNENEFTAEQCFINRERKRKFALFKKWQKFVSFKLQNEQFYEIHVGKIAFTNILNKFLKLQQQMINTEQKQNKRIVAKTIKSTKQQAQRVHKDISSQEQFIELRNDKLRQKSFYAWMTILPAIQAEKTWIANRNIIIKRKTMQLIIDKFNQLINSSSHISQIQQNKIITKQLVKMRKQTYRNIISYQFANNQFVKKFYKALKSKATNLINPLDKYNQQKILTLTQKSYDSLLSKKESLSYALNQIPPSNIGCTRFVEKHQKLNEQLNQVVVVKQKYLMQRVTVQWHKQVKLIQIGRYLKISSYFLQWKQQHYQQKMIARENAMNRLGQAFLVKHKTRVLKQCYLQMKLNKRRVDQMQAGADSHYKTHLGLKLVHTYFAILKEKVPMKEYKWSTRRLSHKGIDF</sequence>
<evidence type="ECO:0000313" key="5">
    <source>
        <dbReference type="Proteomes" id="UP001642409"/>
    </source>
</evidence>
<proteinExistence type="predicted"/>
<feature type="region of interest" description="Disordered" evidence="2">
    <location>
        <begin position="167"/>
        <end position="189"/>
    </location>
</feature>
<evidence type="ECO:0000313" key="3">
    <source>
        <dbReference type="EMBL" id="CAI9951714.1"/>
    </source>
</evidence>
<feature type="compositionally biased region" description="Polar residues" evidence="2">
    <location>
        <begin position="220"/>
        <end position="257"/>
    </location>
</feature>
<feature type="compositionally biased region" description="Polar residues" evidence="2">
    <location>
        <begin position="392"/>
        <end position="404"/>
    </location>
</feature>
<keyword evidence="1" id="KW-0175">Coiled coil</keyword>
<feature type="coiled-coil region" evidence="1">
    <location>
        <begin position="603"/>
        <end position="695"/>
    </location>
</feature>
<reference evidence="4 5" key="2">
    <citation type="submission" date="2024-07" db="EMBL/GenBank/DDBJ databases">
        <authorList>
            <person name="Akdeniz Z."/>
        </authorList>
    </citation>
    <scope>NUCLEOTIDE SEQUENCE [LARGE SCALE GENOMIC DNA]</scope>
</reference>
<comment type="caution">
    <text evidence="3">The sequence shown here is derived from an EMBL/GenBank/DDBJ whole genome shotgun (WGS) entry which is preliminary data.</text>
</comment>
<feature type="region of interest" description="Disordered" evidence="2">
    <location>
        <begin position="212"/>
        <end position="358"/>
    </location>
</feature>
<reference evidence="3" key="1">
    <citation type="submission" date="2023-06" db="EMBL/GenBank/DDBJ databases">
        <authorList>
            <person name="Kurt Z."/>
        </authorList>
    </citation>
    <scope>NUCLEOTIDE SEQUENCE</scope>
</reference>
<dbReference type="EMBL" id="CATOUU010000825">
    <property type="protein sequence ID" value="CAI9951714.1"/>
    <property type="molecule type" value="Genomic_DNA"/>
</dbReference>
<evidence type="ECO:0000256" key="1">
    <source>
        <dbReference type="SAM" id="Coils"/>
    </source>
</evidence>
<feature type="compositionally biased region" description="Polar residues" evidence="2">
    <location>
        <begin position="333"/>
        <end position="356"/>
    </location>
</feature>